<dbReference type="InterPro" id="IPR027417">
    <property type="entry name" value="P-loop_NTPase"/>
</dbReference>
<dbReference type="SUPFAM" id="SSF52540">
    <property type="entry name" value="P-loop containing nucleoside triphosphate hydrolases"/>
    <property type="match status" value="1"/>
</dbReference>
<keyword evidence="1" id="KW-0547">Nucleotide-binding</keyword>
<comment type="cofactor">
    <cofactor evidence="1">
        <name>Mg(2+)</name>
        <dbReference type="ChEBI" id="CHEBI:18420"/>
    </cofactor>
</comment>
<keyword evidence="5" id="KW-1185">Reference proteome</keyword>
<dbReference type="PANTHER" id="PTHR47642:SF5">
    <property type="entry name" value="ATP-DEPENDENT DNA HELICASE"/>
    <property type="match status" value="1"/>
</dbReference>
<dbReference type="InterPro" id="IPR010285">
    <property type="entry name" value="DNA_helicase_pif1-like_DEAD"/>
</dbReference>
<feature type="domain" description="DNA helicase Pif1-like DEAD-box helicase" evidence="2">
    <location>
        <begin position="717"/>
        <end position="817"/>
    </location>
</feature>
<dbReference type="Gene3D" id="3.40.50.300">
    <property type="entry name" value="P-loop containing nucleotide triphosphate hydrolases"/>
    <property type="match status" value="1"/>
</dbReference>
<dbReference type="AlphaFoldDB" id="A0AAV1LSF1"/>
<dbReference type="Proteomes" id="UP001314205">
    <property type="component" value="Unassembled WGS sequence"/>
</dbReference>
<feature type="domain" description="DNA helicase Pif1-like DEAD-box helicase" evidence="2">
    <location>
        <begin position="837"/>
        <end position="917"/>
    </location>
</feature>
<gene>
    <name evidence="4" type="ORF">PARMNEM_LOCUS17353</name>
</gene>
<dbReference type="GO" id="GO:0005524">
    <property type="term" value="F:ATP binding"/>
    <property type="evidence" value="ECO:0007669"/>
    <property type="project" value="UniProtKB-KW"/>
</dbReference>
<keyword evidence="1" id="KW-0227">DNA damage</keyword>
<protein>
    <recommendedName>
        <fullName evidence="1">ATP-dependent DNA helicase</fullName>
        <ecNumber evidence="1">5.6.2.3</ecNumber>
    </recommendedName>
</protein>
<dbReference type="Pfam" id="PF14214">
    <property type="entry name" value="Helitron_like_N"/>
    <property type="match status" value="1"/>
</dbReference>
<dbReference type="InterPro" id="IPR025476">
    <property type="entry name" value="Helitron_helicase-like"/>
</dbReference>
<dbReference type="EC" id="5.6.2.3" evidence="1"/>
<evidence type="ECO:0000313" key="4">
    <source>
        <dbReference type="EMBL" id="CAK1598355.1"/>
    </source>
</evidence>
<keyword evidence="1" id="KW-0234">DNA repair</keyword>
<name>A0AAV1LSF1_9NEOP</name>
<feature type="domain" description="Helitron helicase-like" evidence="3">
    <location>
        <begin position="152"/>
        <end position="286"/>
    </location>
</feature>
<evidence type="ECO:0000313" key="5">
    <source>
        <dbReference type="Proteomes" id="UP001314205"/>
    </source>
</evidence>
<dbReference type="GO" id="GO:0043139">
    <property type="term" value="F:5'-3' DNA helicase activity"/>
    <property type="evidence" value="ECO:0007669"/>
    <property type="project" value="UniProtKB-EC"/>
</dbReference>
<dbReference type="Pfam" id="PF05970">
    <property type="entry name" value="PIF1"/>
    <property type="match status" value="2"/>
</dbReference>
<dbReference type="GO" id="GO:0000723">
    <property type="term" value="P:telomere maintenance"/>
    <property type="evidence" value="ECO:0007669"/>
    <property type="project" value="InterPro"/>
</dbReference>
<comment type="caution">
    <text evidence="4">The sequence shown here is derived from an EMBL/GenBank/DDBJ whole genome shotgun (WGS) entry which is preliminary data.</text>
</comment>
<reference evidence="4 5" key="1">
    <citation type="submission" date="2023-11" db="EMBL/GenBank/DDBJ databases">
        <authorList>
            <person name="Hedman E."/>
            <person name="Englund M."/>
            <person name="Stromberg M."/>
            <person name="Nyberg Akerstrom W."/>
            <person name="Nylinder S."/>
            <person name="Jareborg N."/>
            <person name="Kallberg Y."/>
            <person name="Kronander E."/>
        </authorList>
    </citation>
    <scope>NUCLEOTIDE SEQUENCE [LARGE SCALE GENOMIC DNA]</scope>
</reference>
<dbReference type="GO" id="GO:0006281">
    <property type="term" value="P:DNA repair"/>
    <property type="evidence" value="ECO:0007669"/>
    <property type="project" value="UniProtKB-KW"/>
</dbReference>
<accession>A0AAV1LSF1</accession>
<dbReference type="InterPro" id="IPR051055">
    <property type="entry name" value="PIF1_helicase"/>
</dbReference>
<evidence type="ECO:0000256" key="1">
    <source>
        <dbReference type="RuleBase" id="RU363044"/>
    </source>
</evidence>
<keyword evidence="1" id="KW-0378">Hydrolase</keyword>
<keyword evidence="1" id="KW-0233">DNA recombination</keyword>
<comment type="catalytic activity">
    <reaction evidence="1">
        <text>ATP + H2O = ADP + phosphate + H(+)</text>
        <dbReference type="Rhea" id="RHEA:13065"/>
        <dbReference type="ChEBI" id="CHEBI:15377"/>
        <dbReference type="ChEBI" id="CHEBI:15378"/>
        <dbReference type="ChEBI" id="CHEBI:30616"/>
        <dbReference type="ChEBI" id="CHEBI:43474"/>
        <dbReference type="ChEBI" id="CHEBI:456216"/>
        <dbReference type="EC" id="5.6.2.3"/>
    </reaction>
</comment>
<organism evidence="4 5">
    <name type="scientific">Parnassius mnemosyne</name>
    <name type="common">clouded apollo</name>
    <dbReference type="NCBI Taxonomy" id="213953"/>
    <lineage>
        <taxon>Eukaryota</taxon>
        <taxon>Metazoa</taxon>
        <taxon>Ecdysozoa</taxon>
        <taxon>Arthropoda</taxon>
        <taxon>Hexapoda</taxon>
        <taxon>Insecta</taxon>
        <taxon>Pterygota</taxon>
        <taxon>Neoptera</taxon>
        <taxon>Endopterygota</taxon>
        <taxon>Lepidoptera</taxon>
        <taxon>Glossata</taxon>
        <taxon>Ditrysia</taxon>
        <taxon>Papilionoidea</taxon>
        <taxon>Papilionidae</taxon>
        <taxon>Parnassiinae</taxon>
        <taxon>Parnassini</taxon>
        <taxon>Parnassius</taxon>
        <taxon>Driopa</taxon>
    </lineage>
</organism>
<proteinExistence type="inferred from homology"/>
<dbReference type="GO" id="GO:0006310">
    <property type="term" value="P:DNA recombination"/>
    <property type="evidence" value="ECO:0007669"/>
    <property type="project" value="UniProtKB-KW"/>
</dbReference>
<dbReference type="PANTHER" id="PTHR47642">
    <property type="entry name" value="ATP-DEPENDENT DNA HELICASE"/>
    <property type="match status" value="1"/>
</dbReference>
<dbReference type="GO" id="GO:0016787">
    <property type="term" value="F:hydrolase activity"/>
    <property type="evidence" value="ECO:0007669"/>
    <property type="project" value="UniProtKB-KW"/>
</dbReference>
<keyword evidence="1" id="KW-0347">Helicase</keyword>
<sequence length="1047" mass="120658">MEKDLIDPQLQQNYNTETRYIFTTSMLRNIDERIPNLDSVVTIDNPNPEDEVRLQEVKRKTAPPLNYERERRIEELGWYFLFPDGKNGFGEERDVSITPLDYFQARVMSNDKMFQRNDYLFFALSVVEYFRAKASVSVSCRMRQGQGEFTPHGLIDNIHLTMRNVRGSASYWRRCCSELIAMVRSLGPPTWFMTFSCNDLNWPDMIKALLIADERNVNDIDNVTFPERLKLVQKYPVVVTRQFSTRVNALMRYLKQNNVCLGGSILDYWYRIEFQNRGSPHLHMLVWCENIPDFSTNEGLSVIERVISCSLYPHNKELLNLVQNVQMHRHTNTCYKDRTNHCCRFGFPRAPSNATLYLGPDEALTNNGRFCILRRTSQETMVNNYSPEILSLCGGNMDIQPCGNISAVAYYVAKYASKCEPHDTGDVVRQAITKAKRRGDTVWSQLFAVSMAILSQRLVSAPECAYHLCHLPLKMSSGKTIFVNSCMPNQRFRLFRFEGDETSIYNNIFNRYVLRPDELENISLAEFAVRYETISNIMWSEEDGDIELREPVDGPITIRYIRLRDASSMRVRNKPAVLRTRYYTLNSDKNGYYYSLIVCHIPFRDENQLILEDETPESCFLRRKDELRPLLTNVSTEDFAHAEQVIQQALAQATALNVARETRCENVPRETGFKNITDDQIINANEHIIQIQDDYCEDVEERGAMPDDIFLNNIRGLNIQQKDLFQRISTAIEKDLHGDDEKLFLFITGGAGSGKSFVLKLLVEHIKRCYAPTVDLLLKPKFVEVGSLTGVAARQVLGKTLHSIFSLPIEKGNSTAYRRLTGEKLEQERRKWRNTSWNTKTMISCIGGINIVLFGDIMQLPPVKGHWCFVQPPWNAAEVNLWHAFSFFELTINMRQRNDIEFVDLLNNLRVGELTTSQLDLLCQRRIVDLDEEFKDGVVFRIFPTVNQVHEYNNEMTAINAKQNRVYTIRSIDQSREVATYGKKPPDNVVPKDVNNCGGLLSEVKLAVESRVMLRRNISVPDGLVNGAMGIVKIIKWPLLRRDISTI</sequence>
<evidence type="ECO:0000259" key="2">
    <source>
        <dbReference type="Pfam" id="PF05970"/>
    </source>
</evidence>
<dbReference type="EMBL" id="CAVLGL010000104">
    <property type="protein sequence ID" value="CAK1598355.1"/>
    <property type="molecule type" value="Genomic_DNA"/>
</dbReference>
<evidence type="ECO:0000259" key="3">
    <source>
        <dbReference type="Pfam" id="PF14214"/>
    </source>
</evidence>
<keyword evidence="1" id="KW-0067">ATP-binding</keyword>
<comment type="similarity">
    <text evidence="1">Belongs to the helicase family.</text>
</comment>